<dbReference type="InterPro" id="IPR002048">
    <property type="entry name" value="EF_hand_dom"/>
</dbReference>
<sequence length="1080" mass="117779">MHLRRRAVLLLVLVSCFADDPEVDLTLTTQPLVRREAKSADSDLEERLANALEVAKVAEAAAARASVMVAAQDRRLDLADEKIYELEKENAAQKQELQDVQGTFATVNSNVNEAMNQTNVTAVRLEAELAGIQLQDGQLKAKDEILERVVKDVESKVIEFGTEAVTAENTAEHAQKDASKARNSSDLLKAREANLKYEVDDLGTTLDEVLKDQNTSRKAVQKLLSRTENLGKTMLKISRNLKKFDGSLSKAVRQAVESDKLAKMAKEEADDALDDVEAVPGFGGGYSRVSSEVGDRIPGPPAPENTRIVTRSQASQSSSSRPQSASPSPSRPSGQSGQSSQSVQSEEAAPVRTVVSSAAKAFDATTAAVAAKQHAKAAWEAVKQIQAQNAKTRPVYEVASMTGDLIQITKGPPGPQGVPGEKGAVGAKGKAGPPGLALRTPPADLDSTEESNSSNSTQAAVKANEAALKKDRELEIASTLLQLSAVTKAKPPGDLSARAWNKKKKLKDGASAVLNFQASKRLRVSWSVVKAKAKAQATAEAAAAWLTSLLAMWQSRSQFAASGSIRERASRRLLLTERIQTGCVDGYIDKDELYYVLDRVGTFKKARWSNLPETLDRLLAGLDTNGDGFVDVDEFLDWVLLDKTEVSSLHTLQTRHIFLSAEDEARMERIALFDLECKENNVILTEAGLCELTDPKLLLLSVGSSSTQAYDAAGLSVSVPTGTKVVNGKALQDLISGIKRSALGYQQIVLINSIGYFLKPNDPVLVDLQELAARSSAESAAQRFHVALKEAFPLAQRRVYNRAKDPQTKRYKFPQLLNDFSLSLTKGCGLPEEGFDFHPDIIVDWGGSSYKVFMDGKRIGTEVMDANAFLCDGDTLLRERLPVAIKEIEACVLALLRREMPEHSAHKKVLIAQTGKARELAMRSRGLSEFRVAEVVFLGQCGTGKTALIRQFVNRTFDPHYTATIGMDFVAKVISLEGRQVRLQLWDTAGQERFRALMPSYLRDSSACVVVYDVTSRESFDSVGSWVELALEGRSRRDLLLVLVGNKIDLEAQRCVQFSEGEALAKELNMLFFEASPAQW</sequence>
<feature type="compositionally biased region" description="Low complexity" evidence="5">
    <location>
        <begin position="312"/>
        <end position="345"/>
    </location>
</feature>
<dbReference type="PRINTS" id="PR00449">
    <property type="entry name" value="RASTRNSFRMNG"/>
</dbReference>
<feature type="chain" id="PRO_5033057575" evidence="6">
    <location>
        <begin position="19"/>
        <end position="1080"/>
    </location>
</feature>
<dbReference type="SMART" id="SM00175">
    <property type="entry name" value="RAB"/>
    <property type="match status" value="1"/>
</dbReference>
<name>A0A812KN89_SYMPI</name>
<dbReference type="SUPFAM" id="SSF52540">
    <property type="entry name" value="P-loop containing nucleoside triphosphate hydrolases"/>
    <property type="match status" value="1"/>
</dbReference>
<dbReference type="PROSITE" id="PS51419">
    <property type="entry name" value="RAB"/>
    <property type="match status" value="1"/>
</dbReference>
<dbReference type="CDD" id="cd00051">
    <property type="entry name" value="EFh"/>
    <property type="match status" value="1"/>
</dbReference>
<dbReference type="GO" id="GO:0005525">
    <property type="term" value="F:GTP binding"/>
    <property type="evidence" value="ECO:0007669"/>
    <property type="project" value="UniProtKB-KW"/>
</dbReference>
<dbReference type="EMBL" id="CAJNIZ010004459">
    <property type="protein sequence ID" value="CAE7232998.1"/>
    <property type="molecule type" value="Genomic_DNA"/>
</dbReference>
<keyword evidence="4" id="KW-0175">Coiled coil</keyword>
<feature type="region of interest" description="Disordered" evidence="5">
    <location>
        <begin position="287"/>
        <end position="350"/>
    </location>
</feature>
<keyword evidence="1" id="KW-0547">Nucleotide-binding</keyword>
<dbReference type="PANTHER" id="PTHR47977">
    <property type="entry name" value="RAS-RELATED PROTEIN RAB"/>
    <property type="match status" value="1"/>
</dbReference>
<dbReference type="Gene3D" id="3.40.50.300">
    <property type="entry name" value="P-loop containing nucleotide triphosphate hydrolases"/>
    <property type="match status" value="1"/>
</dbReference>
<evidence type="ECO:0000256" key="5">
    <source>
        <dbReference type="SAM" id="MobiDB-lite"/>
    </source>
</evidence>
<evidence type="ECO:0000313" key="9">
    <source>
        <dbReference type="Proteomes" id="UP000649617"/>
    </source>
</evidence>
<dbReference type="Gene3D" id="1.10.238.10">
    <property type="entry name" value="EF-hand"/>
    <property type="match status" value="1"/>
</dbReference>
<dbReference type="NCBIfam" id="TIGR00231">
    <property type="entry name" value="small_GTP"/>
    <property type="match status" value="1"/>
</dbReference>
<feature type="domain" description="EF-hand" evidence="7">
    <location>
        <begin position="610"/>
        <end position="645"/>
    </location>
</feature>
<dbReference type="SUPFAM" id="SSF47473">
    <property type="entry name" value="EF-hand"/>
    <property type="match status" value="1"/>
</dbReference>
<gene>
    <name evidence="8" type="primary">RABH1B</name>
    <name evidence="8" type="ORF">SPIL2461_LOCUS3655</name>
</gene>
<evidence type="ECO:0000256" key="2">
    <source>
        <dbReference type="ARBA" id="ARBA00022837"/>
    </source>
</evidence>
<dbReference type="PROSITE" id="PS50222">
    <property type="entry name" value="EF_HAND_2"/>
    <property type="match status" value="1"/>
</dbReference>
<dbReference type="InterPro" id="IPR018247">
    <property type="entry name" value="EF_Hand_1_Ca_BS"/>
</dbReference>
<feature type="region of interest" description="Disordered" evidence="5">
    <location>
        <begin position="411"/>
        <end position="463"/>
    </location>
</feature>
<organism evidence="8 9">
    <name type="scientific">Symbiodinium pilosum</name>
    <name type="common">Dinoflagellate</name>
    <dbReference type="NCBI Taxonomy" id="2952"/>
    <lineage>
        <taxon>Eukaryota</taxon>
        <taxon>Sar</taxon>
        <taxon>Alveolata</taxon>
        <taxon>Dinophyceae</taxon>
        <taxon>Suessiales</taxon>
        <taxon>Symbiodiniaceae</taxon>
        <taxon>Symbiodinium</taxon>
    </lineage>
</organism>
<proteinExistence type="predicted"/>
<evidence type="ECO:0000256" key="1">
    <source>
        <dbReference type="ARBA" id="ARBA00022741"/>
    </source>
</evidence>
<dbReference type="AlphaFoldDB" id="A0A812KN89"/>
<accession>A0A812KN89</accession>
<dbReference type="InterPro" id="IPR001806">
    <property type="entry name" value="Small_GTPase"/>
</dbReference>
<feature type="signal peptide" evidence="6">
    <location>
        <begin position="1"/>
        <end position="18"/>
    </location>
</feature>
<protein>
    <submittedName>
        <fullName evidence="8">RABH1B protein</fullName>
    </submittedName>
</protein>
<evidence type="ECO:0000256" key="4">
    <source>
        <dbReference type="SAM" id="Coils"/>
    </source>
</evidence>
<dbReference type="InterPro" id="IPR027417">
    <property type="entry name" value="P-loop_NTPase"/>
</dbReference>
<dbReference type="Pfam" id="PF00071">
    <property type="entry name" value="Ras"/>
    <property type="match status" value="1"/>
</dbReference>
<feature type="compositionally biased region" description="Low complexity" evidence="5">
    <location>
        <begin position="418"/>
        <end position="435"/>
    </location>
</feature>
<dbReference type="PROSITE" id="PS00018">
    <property type="entry name" value="EF_HAND_1"/>
    <property type="match status" value="1"/>
</dbReference>
<dbReference type="Gene3D" id="1.20.5.320">
    <property type="entry name" value="6-Phosphogluconate Dehydrogenase, domain 3"/>
    <property type="match status" value="1"/>
</dbReference>
<keyword evidence="2" id="KW-0106">Calcium</keyword>
<reference evidence="8" key="1">
    <citation type="submission" date="2021-02" db="EMBL/GenBank/DDBJ databases">
        <authorList>
            <person name="Dougan E. K."/>
            <person name="Rhodes N."/>
            <person name="Thang M."/>
            <person name="Chan C."/>
        </authorList>
    </citation>
    <scope>NUCLEOTIDE SEQUENCE</scope>
</reference>
<dbReference type="SMART" id="SM00173">
    <property type="entry name" value="RAS"/>
    <property type="match status" value="1"/>
</dbReference>
<dbReference type="GO" id="GO:0003924">
    <property type="term" value="F:GTPase activity"/>
    <property type="evidence" value="ECO:0007669"/>
    <property type="project" value="InterPro"/>
</dbReference>
<dbReference type="SMART" id="SM00174">
    <property type="entry name" value="RHO"/>
    <property type="match status" value="1"/>
</dbReference>
<dbReference type="GO" id="GO:0005509">
    <property type="term" value="F:calcium ion binding"/>
    <property type="evidence" value="ECO:0007669"/>
    <property type="project" value="InterPro"/>
</dbReference>
<dbReference type="FunFam" id="3.40.50.300:FF:001447">
    <property type="entry name" value="Ras-related protein Rab-1B"/>
    <property type="match status" value="1"/>
</dbReference>
<dbReference type="OrthoDB" id="26525at2759"/>
<dbReference type="Proteomes" id="UP000649617">
    <property type="component" value="Unassembled WGS sequence"/>
</dbReference>
<dbReference type="InterPro" id="IPR011992">
    <property type="entry name" value="EF-hand-dom_pair"/>
</dbReference>
<keyword evidence="6" id="KW-0732">Signal</keyword>
<feature type="coiled-coil region" evidence="4">
    <location>
        <begin position="69"/>
        <end position="103"/>
    </location>
</feature>
<dbReference type="PROSITE" id="PS51421">
    <property type="entry name" value="RAS"/>
    <property type="match status" value="1"/>
</dbReference>
<evidence type="ECO:0000256" key="3">
    <source>
        <dbReference type="ARBA" id="ARBA00023134"/>
    </source>
</evidence>
<dbReference type="InterPro" id="IPR005225">
    <property type="entry name" value="Small_GTP-bd"/>
</dbReference>
<dbReference type="CDD" id="cd00154">
    <property type="entry name" value="Rab"/>
    <property type="match status" value="1"/>
</dbReference>
<evidence type="ECO:0000313" key="8">
    <source>
        <dbReference type="EMBL" id="CAE7232998.1"/>
    </source>
</evidence>
<comment type="caution">
    <text evidence="8">The sequence shown here is derived from an EMBL/GenBank/DDBJ whole genome shotgun (WGS) entry which is preliminary data.</text>
</comment>
<evidence type="ECO:0000256" key="6">
    <source>
        <dbReference type="SAM" id="SignalP"/>
    </source>
</evidence>
<keyword evidence="3" id="KW-0342">GTP-binding</keyword>
<evidence type="ECO:0000259" key="7">
    <source>
        <dbReference type="PROSITE" id="PS50222"/>
    </source>
</evidence>
<dbReference type="InterPro" id="IPR050227">
    <property type="entry name" value="Rab"/>
</dbReference>
<keyword evidence="9" id="KW-1185">Reference proteome</keyword>